<comment type="caution">
    <text evidence="19">The sequence shown here is derived from an EMBL/GenBank/DDBJ whole genome shotgun (WGS) entry which is preliminary data.</text>
</comment>
<dbReference type="GO" id="GO:0016197">
    <property type="term" value="P:endosomal transport"/>
    <property type="evidence" value="ECO:0007669"/>
    <property type="project" value="TreeGrafter"/>
</dbReference>
<evidence type="ECO:0000259" key="18">
    <source>
        <dbReference type="PROSITE" id="PS50222"/>
    </source>
</evidence>
<comment type="similarity">
    <text evidence="4">Belongs to the END3 family.</text>
</comment>
<feature type="coiled-coil region" evidence="15">
    <location>
        <begin position="961"/>
        <end position="991"/>
    </location>
</feature>
<evidence type="ECO:0000256" key="3">
    <source>
        <dbReference type="ARBA" id="ARBA00004413"/>
    </source>
</evidence>
<feature type="coiled-coil region" evidence="15">
    <location>
        <begin position="320"/>
        <end position="358"/>
    </location>
</feature>
<feature type="region of interest" description="Disordered" evidence="16">
    <location>
        <begin position="426"/>
        <end position="591"/>
    </location>
</feature>
<feature type="coiled-coil region" evidence="15">
    <location>
        <begin position="1020"/>
        <end position="1068"/>
    </location>
</feature>
<evidence type="ECO:0000256" key="16">
    <source>
        <dbReference type="SAM" id="MobiDB-lite"/>
    </source>
</evidence>
<evidence type="ECO:0000256" key="8">
    <source>
        <dbReference type="ARBA" id="ARBA00022737"/>
    </source>
</evidence>
<evidence type="ECO:0000256" key="15">
    <source>
        <dbReference type="SAM" id="Coils"/>
    </source>
</evidence>
<dbReference type="AlphaFoldDB" id="A0A8H7SLY0"/>
<evidence type="ECO:0000256" key="7">
    <source>
        <dbReference type="ARBA" id="ARBA00022583"/>
    </source>
</evidence>
<feature type="compositionally biased region" description="Basic and acidic residues" evidence="16">
    <location>
        <begin position="462"/>
        <end position="490"/>
    </location>
</feature>
<keyword evidence="10" id="KW-0106">Calcium</keyword>
<feature type="compositionally biased region" description="Polar residues" evidence="16">
    <location>
        <begin position="12"/>
        <end position="23"/>
    </location>
</feature>
<dbReference type="InterPro" id="IPR002048">
    <property type="entry name" value="EF_hand_dom"/>
</dbReference>
<feature type="compositionally biased region" description="Low complexity" evidence="16">
    <location>
        <begin position="760"/>
        <end position="807"/>
    </location>
</feature>
<evidence type="ECO:0000256" key="4">
    <source>
        <dbReference type="ARBA" id="ARBA00009909"/>
    </source>
</evidence>
<dbReference type="InterPro" id="IPR011992">
    <property type="entry name" value="EF-hand-dom_pair"/>
</dbReference>
<keyword evidence="20" id="KW-1185">Reference proteome</keyword>
<keyword evidence="6" id="KW-0963">Cytoplasm</keyword>
<gene>
    <name evidence="19" type="ORF">INT48_001057</name>
</gene>
<dbReference type="GO" id="GO:0007015">
    <property type="term" value="P:actin filament organization"/>
    <property type="evidence" value="ECO:0007669"/>
    <property type="project" value="InterPro"/>
</dbReference>
<dbReference type="InterPro" id="IPR000261">
    <property type="entry name" value="EH_dom"/>
</dbReference>
<dbReference type="GO" id="GO:0010008">
    <property type="term" value="C:endosome membrane"/>
    <property type="evidence" value="ECO:0007669"/>
    <property type="project" value="UniProtKB-SubCell"/>
</dbReference>
<feature type="region of interest" description="Disordered" evidence="16">
    <location>
        <begin position="1"/>
        <end position="28"/>
    </location>
</feature>
<name>A0A8H7SLY0_9FUNG</name>
<keyword evidence="7" id="KW-0254">Endocytosis</keyword>
<dbReference type="InterPro" id="IPR018247">
    <property type="entry name" value="EF_Hand_1_Ca_BS"/>
</dbReference>
<dbReference type="PROSITE" id="PS50222">
    <property type="entry name" value="EF_HAND_2"/>
    <property type="match status" value="1"/>
</dbReference>
<dbReference type="PANTHER" id="PTHR11216">
    <property type="entry name" value="EH DOMAIN"/>
    <property type="match status" value="1"/>
</dbReference>
<comment type="subcellular location">
    <subcellularLocation>
        <location evidence="3">Cell membrane</location>
        <topology evidence="3">Peripheral membrane protein</topology>
        <orientation evidence="3">Cytoplasmic side</orientation>
    </subcellularLocation>
    <subcellularLocation>
        <location evidence="2">Cytoplasm</location>
        <location evidence="2">Cytoskeleton</location>
        <location evidence="2">Actin patch</location>
    </subcellularLocation>
    <subcellularLocation>
        <location evidence="1">Endosome membrane</location>
        <topology evidence="1">Peripheral membrane protein</topology>
        <orientation evidence="1">Cytoplasmic side</orientation>
    </subcellularLocation>
</comment>
<evidence type="ECO:0000259" key="17">
    <source>
        <dbReference type="PROSITE" id="PS50031"/>
    </source>
</evidence>
<evidence type="ECO:0000256" key="2">
    <source>
        <dbReference type="ARBA" id="ARBA00004134"/>
    </source>
</evidence>
<feature type="domain" description="EH" evidence="17">
    <location>
        <begin position="819"/>
        <end position="900"/>
    </location>
</feature>
<dbReference type="InterPro" id="IPR025604">
    <property type="entry name" value="End3"/>
</dbReference>
<dbReference type="SMART" id="SM00054">
    <property type="entry name" value="EFh"/>
    <property type="match status" value="2"/>
</dbReference>
<keyword evidence="11 15" id="KW-0175">Coiled coil</keyword>
<dbReference type="GO" id="GO:0006897">
    <property type="term" value="P:endocytosis"/>
    <property type="evidence" value="ECO:0007669"/>
    <property type="project" value="UniProtKB-KW"/>
</dbReference>
<dbReference type="EMBL" id="JAEPRE010000093">
    <property type="protein sequence ID" value="KAG2232994.1"/>
    <property type="molecule type" value="Genomic_DNA"/>
</dbReference>
<keyword evidence="8" id="KW-0677">Repeat</keyword>
<dbReference type="GO" id="GO:0005509">
    <property type="term" value="F:calcium ion binding"/>
    <property type="evidence" value="ECO:0007669"/>
    <property type="project" value="InterPro"/>
</dbReference>
<protein>
    <recommendedName>
        <fullName evidence="14">Endocytosis protein 3</fullName>
    </recommendedName>
</protein>
<evidence type="ECO:0000313" key="20">
    <source>
        <dbReference type="Proteomes" id="UP000613177"/>
    </source>
</evidence>
<keyword evidence="12" id="KW-0472">Membrane</keyword>
<dbReference type="CDD" id="cd00052">
    <property type="entry name" value="EH"/>
    <property type="match status" value="1"/>
</dbReference>
<evidence type="ECO:0000256" key="12">
    <source>
        <dbReference type="ARBA" id="ARBA00023136"/>
    </source>
</evidence>
<organism evidence="19 20">
    <name type="scientific">Thamnidium elegans</name>
    <dbReference type="NCBI Taxonomy" id="101142"/>
    <lineage>
        <taxon>Eukaryota</taxon>
        <taxon>Fungi</taxon>
        <taxon>Fungi incertae sedis</taxon>
        <taxon>Mucoromycota</taxon>
        <taxon>Mucoromycotina</taxon>
        <taxon>Mucoromycetes</taxon>
        <taxon>Mucorales</taxon>
        <taxon>Mucorineae</taxon>
        <taxon>Mucoraceae</taxon>
        <taxon>Thamnidium</taxon>
    </lineage>
</organism>
<dbReference type="Gene3D" id="1.10.238.10">
    <property type="entry name" value="EF-hand"/>
    <property type="match status" value="2"/>
</dbReference>
<dbReference type="SUPFAM" id="SSF47473">
    <property type="entry name" value="EF-hand"/>
    <property type="match status" value="2"/>
</dbReference>
<keyword evidence="5" id="KW-1003">Cell membrane</keyword>
<accession>A0A8H7SLY0</accession>
<feature type="domain" description="EH" evidence="17">
    <location>
        <begin position="664"/>
        <end position="752"/>
    </location>
</feature>
<evidence type="ECO:0000256" key="5">
    <source>
        <dbReference type="ARBA" id="ARBA00022475"/>
    </source>
</evidence>
<feature type="compositionally biased region" description="Polar residues" evidence="16">
    <location>
        <begin position="494"/>
        <end position="508"/>
    </location>
</feature>
<proteinExistence type="inferred from homology"/>
<dbReference type="Pfam" id="PF12761">
    <property type="entry name" value="End3"/>
    <property type="match status" value="1"/>
</dbReference>
<evidence type="ECO:0000256" key="9">
    <source>
        <dbReference type="ARBA" id="ARBA00022753"/>
    </source>
</evidence>
<dbReference type="Proteomes" id="UP000613177">
    <property type="component" value="Unassembled WGS sequence"/>
</dbReference>
<feature type="domain" description="EF-hand" evidence="18">
    <location>
        <begin position="696"/>
        <end position="731"/>
    </location>
</feature>
<sequence>MFLFKKKKSDTKLSTNPRQSTPPSIIMPKPRRLLTPTRAILGRYDHDKTQVEEEEQVPDIISPILLPTLHQEQDMVIHKPVAVVPKKSALQYVHSSSTASSNNSSKLYESAQEFLSDEEDNTRFSNLSSFSLLKKQGLDSNIASDSSSRTATPGTRLHRVAVRSTTSSSATVTPTRHKDMPANITLATVATTTAEDVDTATAAVAAEYINNDNNTTVSENNNPIIIHNAIMNSTPIINDSFVLNNNPVNMDSAISHNSGTTYNNVNYADDNADNNIFSTNNDITFSNYVSDDGNHSAPFRSAVYDQKSLSPNETKHNKEIRHSTKEVDDLNLSLQKQKEEQDILLHRLTKQVEMMEKQRILDREEWCRKEQELLAYRQMMMNTLDETQQKLSNVLKTREEQKEKEVYYQQQLQLQQLQQLQQSQQVEAAARQPQDNEGDNDGIFCGSECDDDNDESPTELEFYDRRPVMEEPNYNERRVIRNSKSEEYMRYHNNRSSSRTSLHRTQYYPQYPEEERRSVSRRNSNNSNKSYRLDPSPSTTIVANPMTPRGGRMSRPRARSIEATADMSQNFPRKPRRSKSVGRRPPSRGSMVYYDDATEQFDDYDMYYEDPRYNKAQPRYGNEYYMAQPPAQPPQYNYYPQFPSHAPRQQQQHGIKMSAITQAERQKYAEIFQARGQVNGYMTGANARDVLLNSNLPPNRLERIWDLSDIDKDGNLDFEEFCIAMHLTFDCINGNEAPISLPPSLIPANKVHLLPPQQQYAQQTGFQPQPQQPQQTGYQGYQGYQQPQPTGYQQPQPTGYYPQQQQQEPEFSWDMTSDEMTSYQNIYAKYANDSGKVKFGQMDDFYTTLGLPRTDLTNAWTLIDVNHTNALTQDQCLMFYHVLNQRTRGVRIPKELPPDLHAAFAGEYAADFGERPGAGTGARKGTNQSMSNSAKLADSYVNRLGAASTSLGSKGTQGNKYDEEDMLKRELQELKERVKEAEKKAAESKQSENYESFAARPLRDQFQALYDYKLRQLTDQTDIEDKVRKQERDIDAARDAVRRLNRIVDDVRSKKRELETLLEERRLEVQKTLRASE</sequence>
<feature type="compositionally biased region" description="Basic residues" evidence="16">
    <location>
        <begin position="573"/>
        <end position="586"/>
    </location>
</feature>
<evidence type="ECO:0000256" key="13">
    <source>
        <dbReference type="ARBA" id="ARBA00023212"/>
    </source>
</evidence>
<dbReference type="PROSITE" id="PS50031">
    <property type="entry name" value="EH"/>
    <property type="match status" value="2"/>
</dbReference>
<evidence type="ECO:0000256" key="6">
    <source>
        <dbReference type="ARBA" id="ARBA00022490"/>
    </source>
</evidence>
<evidence type="ECO:0000256" key="10">
    <source>
        <dbReference type="ARBA" id="ARBA00022837"/>
    </source>
</evidence>
<evidence type="ECO:0000313" key="19">
    <source>
        <dbReference type="EMBL" id="KAG2232994.1"/>
    </source>
</evidence>
<evidence type="ECO:0000256" key="11">
    <source>
        <dbReference type="ARBA" id="ARBA00023054"/>
    </source>
</evidence>
<dbReference type="SMART" id="SM00027">
    <property type="entry name" value="EH"/>
    <property type="match status" value="2"/>
</dbReference>
<keyword evidence="13" id="KW-0206">Cytoskeleton</keyword>
<feature type="region of interest" description="Disordered" evidence="16">
    <location>
        <begin position="760"/>
        <end position="808"/>
    </location>
</feature>
<reference evidence="19" key="1">
    <citation type="submission" date="2021-01" db="EMBL/GenBank/DDBJ databases">
        <title>Metabolic potential, ecology and presence of endohyphal bacteria is reflected in genomic diversity of Mucoromycotina.</title>
        <authorList>
            <person name="Muszewska A."/>
            <person name="Okrasinska A."/>
            <person name="Steczkiewicz K."/>
            <person name="Drgas O."/>
            <person name="Orlowska M."/>
            <person name="Perlinska-Lenart U."/>
            <person name="Aleksandrzak-Piekarczyk T."/>
            <person name="Szatraj K."/>
            <person name="Zielenkiewicz U."/>
            <person name="Pilsyk S."/>
            <person name="Malc E."/>
            <person name="Mieczkowski P."/>
            <person name="Kruszewska J.S."/>
            <person name="Biernat P."/>
            <person name="Pawlowska J."/>
        </authorList>
    </citation>
    <scope>NUCLEOTIDE SEQUENCE</scope>
    <source>
        <strain evidence="19">WA0000018081</strain>
    </source>
</reference>
<keyword evidence="9" id="KW-0967">Endosome</keyword>
<dbReference type="GO" id="GO:0005886">
    <property type="term" value="C:plasma membrane"/>
    <property type="evidence" value="ECO:0007669"/>
    <property type="project" value="UniProtKB-SubCell"/>
</dbReference>
<feature type="compositionally biased region" description="Acidic residues" evidence="16">
    <location>
        <begin position="448"/>
        <end position="458"/>
    </location>
</feature>
<dbReference type="GO" id="GO:0030479">
    <property type="term" value="C:actin cortical patch"/>
    <property type="evidence" value="ECO:0007669"/>
    <property type="project" value="UniProtKB-SubCell"/>
</dbReference>
<evidence type="ECO:0000256" key="14">
    <source>
        <dbReference type="ARBA" id="ARBA00029684"/>
    </source>
</evidence>
<dbReference type="PROSITE" id="PS00018">
    <property type="entry name" value="EF_HAND_1"/>
    <property type="match status" value="1"/>
</dbReference>
<dbReference type="Pfam" id="PF12763">
    <property type="entry name" value="EH"/>
    <property type="match status" value="1"/>
</dbReference>
<evidence type="ECO:0000256" key="1">
    <source>
        <dbReference type="ARBA" id="ARBA00004125"/>
    </source>
</evidence>